<organism evidence="2 3">
    <name type="scientific">Punica granatum</name>
    <name type="common">Pomegranate</name>
    <dbReference type="NCBI Taxonomy" id="22663"/>
    <lineage>
        <taxon>Eukaryota</taxon>
        <taxon>Viridiplantae</taxon>
        <taxon>Streptophyta</taxon>
        <taxon>Embryophyta</taxon>
        <taxon>Tracheophyta</taxon>
        <taxon>Spermatophyta</taxon>
        <taxon>Magnoliopsida</taxon>
        <taxon>eudicotyledons</taxon>
        <taxon>Gunneridae</taxon>
        <taxon>Pentapetalae</taxon>
        <taxon>rosids</taxon>
        <taxon>malvids</taxon>
        <taxon>Myrtales</taxon>
        <taxon>Lythraceae</taxon>
        <taxon>Punica</taxon>
    </lineage>
</organism>
<feature type="compositionally biased region" description="Basic residues" evidence="1">
    <location>
        <begin position="427"/>
        <end position="438"/>
    </location>
</feature>
<protein>
    <submittedName>
        <fullName evidence="2">Uncharacterized protein</fullName>
    </submittedName>
</protein>
<evidence type="ECO:0000256" key="1">
    <source>
        <dbReference type="SAM" id="MobiDB-lite"/>
    </source>
</evidence>
<name>A0A2I0K835_PUNGR</name>
<dbReference type="AlphaFoldDB" id="A0A2I0K835"/>
<dbReference type="EMBL" id="PGOL01000797">
    <property type="protein sequence ID" value="PKI64707.1"/>
    <property type="molecule type" value="Genomic_DNA"/>
</dbReference>
<feature type="region of interest" description="Disordered" evidence="1">
    <location>
        <begin position="572"/>
        <end position="619"/>
    </location>
</feature>
<reference evidence="2 3" key="1">
    <citation type="submission" date="2017-11" db="EMBL/GenBank/DDBJ databases">
        <title>De-novo sequencing of pomegranate (Punica granatum L.) genome.</title>
        <authorList>
            <person name="Akparov Z."/>
            <person name="Amiraslanov A."/>
            <person name="Hajiyeva S."/>
            <person name="Abbasov M."/>
            <person name="Kaur K."/>
            <person name="Hamwieh A."/>
            <person name="Solovyev V."/>
            <person name="Salamov A."/>
            <person name="Braich B."/>
            <person name="Kosarev P."/>
            <person name="Mahmoud A."/>
            <person name="Hajiyev E."/>
            <person name="Babayeva S."/>
            <person name="Izzatullayeva V."/>
            <person name="Mammadov A."/>
            <person name="Mammadov A."/>
            <person name="Sharifova S."/>
            <person name="Ojaghi J."/>
            <person name="Eynullazada K."/>
            <person name="Bayramov B."/>
            <person name="Abdulazimova A."/>
            <person name="Shahmuradov I."/>
        </authorList>
    </citation>
    <scope>NUCLEOTIDE SEQUENCE [LARGE SCALE GENOMIC DNA]</scope>
    <source>
        <strain evidence="3">cv. AG2017</strain>
        <tissue evidence="2">Leaf</tissue>
    </source>
</reference>
<sequence>MLTWRPRCKCGQLSLHVPHLQRLVVQVTVQRVPPDSNFLKATPSPSLSDIPTKLVSDLKAEFQRSRKKSKKVSVFADIELVLLSVYPETLPSISRKNPEGALWNSVGSLIFIQEFLPEISRIKGLAEKLKMVYTYTPTYYSTLHDSITSLCKNILPFSFKKRRLPSAEHKLSEMQSENLKWQQDSFHQMLNLMGLHKEGILGENEVSTFRTHLLETLIAAPVHQEHPTILRDKLLFLQELLYAKCITIDEYHSSKRPLLQRLAVQGAEIEARDVIVGPGKDMKQETSNNPSDEEWSVIDLKDENCLINKENSSHSKNKSKVKQHIKGAASAFGFGTLSHKAAKGKHEKSIFDTLPQNTNLANEFGQFPENPFWDSHLRKQESETKSILMSASSPTPPPQPLQESANPKRKPFRALFTGNDSEEKAKKSGKKHWGGLKWKRNDSDDETAPLSLNERSCNEGYSCLGEGPDTKLIKRKLHSDGSPSDFFIDKVLGEKIKKELSRIQTELCSTNPSLKFSNEQIEAISTKLPVDKADLKNFFPKTWCDQYGDLVLDVVKKEFKDHVGEMEKLRDAARERQNSSTYWTTFDDDDDDENSHPNLFRNRQQQTFVREENPFFQRQ</sequence>
<dbReference type="STRING" id="22663.A0A2I0K835"/>
<evidence type="ECO:0000313" key="2">
    <source>
        <dbReference type="EMBL" id="PKI64707.1"/>
    </source>
</evidence>
<feature type="region of interest" description="Disordered" evidence="1">
    <location>
        <begin position="381"/>
        <end position="451"/>
    </location>
</feature>
<keyword evidence="3" id="KW-1185">Reference proteome</keyword>
<comment type="caution">
    <text evidence="2">The sequence shown here is derived from an EMBL/GenBank/DDBJ whole genome shotgun (WGS) entry which is preliminary data.</text>
</comment>
<dbReference type="Proteomes" id="UP000233551">
    <property type="component" value="Unassembled WGS sequence"/>
</dbReference>
<gene>
    <name evidence="2" type="ORF">CRG98_014923</name>
</gene>
<evidence type="ECO:0000313" key="3">
    <source>
        <dbReference type="Proteomes" id="UP000233551"/>
    </source>
</evidence>
<dbReference type="PANTHER" id="PTHR37392">
    <property type="entry name" value="OS09G0556800 PROTEIN"/>
    <property type="match status" value="1"/>
</dbReference>
<dbReference type="PANTHER" id="PTHR37392:SF1">
    <property type="entry name" value="OS09G0556800 PROTEIN"/>
    <property type="match status" value="1"/>
</dbReference>
<accession>A0A2I0K835</accession>
<proteinExistence type="predicted"/>